<keyword evidence="3" id="KW-1185">Reference proteome</keyword>
<evidence type="ECO:0000313" key="2">
    <source>
        <dbReference type="EMBL" id="BAJ65071.1"/>
    </source>
</evidence>
<dbReference type="InParanoid" id="E8N2S1"/>
<evidence type="ECO:0000313" key="3">
    <source>
        <dbReference type="Proteomes" id="UP000008922"/>
    </source>
</evidence>
<keyword evidence="1" id="KW-1133">Transmembrane helix</keyword>
<dbReference type="EMBL" id="AP012029">
    <property type="protein sequence ID" value="BAJ65071.1"/>
    <property type="molecule type" value="Genomic_DNA"/>
</dbReference>
<reference evidence="2 3" key="1">
    <citation type="submission" date="2010-12" db="EMBL/GenBank/DDBJ databases">
        <title>Whole genome sequence of Anaerolinea thermophila UNI-1.</title>
        <authorList>
            <person name="Narita-Yamada S."/>
            <person name="Kishi E."/>
            <person name="Watanabe Y."/>
            <person name="Takasaki K."/>
            <person name="Ankai A."/>
            <person name="Oguchi A."/>
            <person name="Fukui S."/>
            <person name="Takahashi M."/>
            <person name="Yashiro I."/>
            <person name="Hosoyama A."/>
            <person name="Sekiguchi Y."/>
            <person name="Hanada S."/>
            <person name="Fujita N."/>
        </authorList>
    </citation>
    <scope>NUCLEOTIDE SEQUENCE [LARGE SCALE GENOMIC DNA]</scope>
    <source>
        <strain evidence="3">DSM 14523 / JCM 11388 / NBRC 100420 / UNI-1</strain>
    </source>
</reference>
<dbReference type="OrthoDB" id="162726at2"/>
<dbReference type="eggNOG" id="ENOG50337UE">
    <property type="taxonomic scope" value="Bacteria"/>
</dbReference>
<gene>
    <name evidence="2" type="ordered locus">ANT_30450</name>
</gene>
<organism evidence="2 3">
    <name type="scientific">Anaerolinea thermophila (strain DSM 14523 / JCM 11388 / NBRC 100420 / UNI-1)</name>
    <dbReference type="NCBI Taxonomy" id="926569"/>
    <lineage>
        <taxon>Bacteria</taxon>
        <taxon>Bacillati</taxon>
        <taxon>Chloroflexota</taxon>
        <taxon>Anaerolineae</taxon>
        <taxon>Anaerolineales</taxon>
        <taxon>Anaerolineaceae</taxon>
        <taxon>Anaerolinea</taxon>
    </lineage>
</organism>
<dbReference type="KEGG" id="atm:ANT_30450"/>
<dbReference type="Proteomes" id="UP000008922">
    <property type="component" value="Chromosome"/>
</dbReference>
<feature type="transmembrane region" description="Helical" evidence="1">
    <location>
        <begin position="83"/>
        <end position="102"/>
    </location>
</feature>
<name>E8N2S1_ANATU</name>
<dbReference type="STRING" id="926569.ANT_30450"/>
<dbReference type="AlphaFoldDB" id="E8N2S1"/>
<keyword evidence="1" id="KW-0812">Transmembrane</keyword>
<dbReference type="Pfam" id="PF19928">
    <property type="entry name" value="DUF6391"/>
    <property type="match status" value="1"/>
</dbReference>
<sequence>MSILNWTPVARMRRNHALEHATLQVLAERHPHLMAAGYSDTRGFWIVGNLSTEEVYEAVEQALARLNAGEYRLAIHPNCGTNFAAAGFFAGTVGWLASLNMGRDLRSRLERWSVIVPLVTLALILAAPLGPLLQQRITTAPPHGLRVVEITRQVQGDLIAHRILTQG</sequence>
<feature type="transmembrane region" description="Helical" evidence="1">
    <location>
        <begin position="114"/>
        <end position="133"/>
    </location>
</feature>
<proteinExistence type="predicted"/>
<evidence type="ECO:0000256" key="1">
    <source>
        <dbReference type="SAM" id="Phobius"/>
    </source>
</evidence>
<protein>
    <submittedName>
        <fullName evidence="2">Uncharacterized protein</fullName>
    </submittedName>
</protein>
<keyword evidence="1" id="KW-0472">Membrane</keyword>
<dbReference type="RefSeq" id="WP_013561412.1">
    <property type="nucleotide sequence ID" value="NC_014960.1"/>
</dbReference>
<dbReference type="HOGENOM" id="CLU_1624084_0_0_0"/>
<accession>E8N2S1</accession>